<gene>
    <name evidence="2" type="ORF">GSI_11757</name>
</gene>
<dbReference type="OrthoDB" id="2765710at2759"/>
<evidence type="ECO:0000313" key="2">
    <source>
        <dbReference type="EMBL" id="PIL26003.1"/>
    </source>
</evidence>
<organism evidence="2 3">
    <name type="scientific">Ganoderma sinense ZZ0214-1</name>
    <dbReference type="NCBI Taxonomy" id="1077348"/>
    <lineage>
        <taxon>Eukaryota</taxon>
        <taxon>Fungi</taxon>
        <taxon>Dikarya</taxon>
        <taxon>Basidiomycota</taxon>
        <taxon>Agaricomycotina</taxon>
        <taxon>Agaricomycetes</taxon>
        <taxon>Polyporales</taxon>
        <taxon>Polyporaceae</taxon>
        <taxon>Ganoderma</taxon>
    </lineage>
</organism>
<evidence type="ECO:0000256" key="1">
    <source>
        <dbReference type="SAM" id="SignalP"/>
    </source>
</evidence>
<dbReference type="AlphaFoldDB" id="A0A2G8RWW3"/>
<proteinExistence type="predicted"/>
<name>A0A2G8RWW3_9APHY</name>
<dbReference type="EMBL" id="AYKW01000045">
    <property type="protein sequence ID" value="PIL26003.1"/>
    <property type="molecule type" value="Genomic_DNA"/>
</dbReference>
<dbReference type="Proteomes" id="UP000230002">
    <property type="component" value="Unassembled WGS sequence"/>
</dbReference>
<sequence>MFLPHMSMSGAAWTGLLGTSLSTAFGAGGVHSPNFSVLPPSLSLLRDVFNTGRHIAWLTEHHPPAQGVSRSVDRKPTWWLSTFALAPLRLPPSSRITSLCRRRGGRANAFPIQSPVRDGRLGLRGVGVSHCKAEPPTACTGINGASLADIGAFGSQIQVPELGTIPKDGQAFGDGVGISLSTE</sequence>
<keyword evidence="1" id="KW-0732">Signal</keyword>
<protein>
    <recommendedName>
        <fullName evidence="4">Secreted protein</fullName>
    </recommendedName>
</protein>
<feature type="signal peptide" evidence="1">
    <location>
        <begin position="1"/>
        <end position="18"/>
    </location>
</feature>
<comment type="caution">
    <text evidence="2">The sequence shown here is derived from an EMBL/GenBank/DDBJ whole genome shotgun (WGS) entry which is preliminary data.</text>
</comment>
<evidence type="ECO:0000313" key="3">
    <source>
        <dbReference type="Proteomes" id="UP000230002"/>
    </source>
</evidence>
<evidence type="ECO:0008006" key="4">
    <source>
        <dbReference type="Google" id="ProtNLM"/>
    </source>
</evidence>
<reference evidence="2 3" key="1">
    <citation type="journal article" date="2015" name="Sci. Rep.">
        <title>Chromosome-level genome map provides insights into diverse defense mechanisms in the medicinal fungus Ganoderma sinense.</title>
        <authorList>
            <person name="Zhu Y."/>
            <person name="Xu J."/>
            <person name="Sun C."/>
            <person name="Zhou S."/>
            <person name="Xu H."/>
            <person name="Nelson D.R."/>
            <person name="Qian J."/>
            <person name="Song J."/>
            <person name="Luo H."/>
            <person name="Xiang L."/>
            <person name="Li Y."/>
            <person name="Xu Z."/>
            <person name="Ji A."/>
            <person name="Wang L."/>
            <person name="Lu S."/>
            <person name="Hayward A."/>
            <person name="Sun W."/>
            <person name="Li X."/>
            <person name="Schwartz D.C."/>
            <person name="Wang Y."/>
            <person name="Chen S."/>
        </authorList>
    </citation>
    <scope>NUCLEOTIDE SEQUENCE [LARGE SCALE GENOMIC DNA]</scope>
    <source>
        <strain evidence="2 3">ZZ0214-1</strain>
    </source>
</reference>
<keyword evidence="3" id="KW-1185">Reference proteome</keyword>
<feature type="chain" id="PRO_5013930146" description="Secreted protein" evidence="1">
    <location>
        <begin position="19"/>
        <end position="183"/>
    </location>
</feature>
<accession>A0A2G8RWW3</accession>